<sequence>MDELKKQYKNYISLGYFCSVAMELEKYGLRDYSYPFDWIISDFEGIVSAINDNFSDYLDYDNLYQSKKVRSTYLDQKYQFVFIHDFDKYKCLDSQLDFVREKHRRRIERFYEKITEPTLFIRYISDEASDENGKSKELLYIEENIDDILGTFKRYNPENDIIWIANQGVISDVIKIYHVVRDENDTCCRKPFDNSTELHQYFETVEYPMRKDNLLRYQRKQKKKNSYFTRICKKLTNKADSLLRKEYVHAKEF</sequence>
<accession>A0A1M7T525</accession>
<dbReference type="Pfam" id="PF08795">
    <property type="entry name" value="DUF1796"/>
    <property type="match status" value="1"/>
</dbReference>
<protein>
    <submittedName>
        <fullName evidence="1">Putative papain-like cysteine peptidase</fullName>
    </submittedName>
</protein>
<dbReference type="Proteomes" id="UP000184097">
    <property type="component" value="Unassembled WGS sequence"/>
</dbReference>
<dbReference type="InterPro" id="IPR014903">
    <property type="entry name" value="DUF1796"/>
</dbReference>
<name>A0A1M7T525_9FIRM</name>
<dbReference type="AlphaFoldDB" id="A0A1M7T525"/>
<dbReference type="EMBL" id="FRDH01000017">
    <property type="protein sequence ID" value="SHN65797.1"/>
    <property type="molecule type" value="Genomic_DNA"/>
</dbReference>
<proteinExistence type="predicted"/>
<organism evidence="1 2">
    <name type="scientific">Butyrivibrio hungatei DSM 14810</name>
    <dbReference type="NCBI Taxonomy" id="1121132"/>
    <lineage>
        <taxon>Bacteria</taxon>
        <taxon>Bacillati</taxon>
        <taxon>Bacillota</taxon>
        <taxon>Clostridia</taxon>
        <taxon>Lachnospirales</taxon>
        <taxon>Lachnospiraceae</taxon>
        <taxon>Butyrivibrio</taxon>
    </lineage>
</organism>
<gene>
    <name evidence="1" type="ORF">SAMN02745247_03012</name>
</gene>
<reference evidence="1 2" key="1">
    <citation type="submission" date="2016-12" db="EMBL/GenBank/DDBJ databases">
        <authorList>
            <person name="Song W.-J."/>
            <person name="Kurnit D.M."/>
        </authorList>
    </citation>
    <scope>NUCLEOTIDE SEQUENCE [LARGE SCALE GENOMIC DNA]</scope>
    <source>
        <strain evidence="1 2">DSM 14810</strain>
    </source>
</reference>
<evidence type="ECO:0000313" key="1">
    <source>
        <dbReference type="EMBL" id="SHN65797.1"/>
    </source>
</evidence>
<evidence type="ECO:0000313" key="2">
    <source>
        <dbReference type="Proteomes" id="UP000184097"/>
    </source>
</evidence>
<dbReference type="RefSeq" id="WP_072705635.1">
    <property type="nucleotide sequence ID" value="NZ_FRDH01000017.1"/>
</dbReference>